<sequence length="381" mass="44953">MYCKKNSSVIFLGFGKFLQGMSFHRKISNIKKEKMTMIKVYKTQDRFVIENDLICFLWRIDSSSKEKRGFYPVSLFYKPTKEEFLDKENFSWFLMYLNDRQVDSKNWRFCHYTTRTISNERKEAIITLRGKRDTFLRGTNIKLFIQIMENSPLLRLKLQIVGSPENTLFLTRQGGKPYLKFPSLTFAPFGYSYIGREINLSQWDSTFHMYRPLQRIVSADNLRKGSSFKGPLFILCDSERKKGLILSYEHGSTDPESFLEFFIQEKKKNALQMSLEAKKGVYFHHQPITRERCFDTVWMELGPYAGNLTEAKKVFWDFLYRGIGENSATRRPYIYYNTWSLQQAFMEKGKSPLLPINEERILKEIETCHEIGVDVFVIDVG</sequence>
<dbReference type="EMBL" id="QMPZ01000195">
    <property type="protein sequence ID" value="RLE07113.1"/>
    <property type="molecule type" value="Genomic_DNA"/>
</dbReference>
<reference evidence="1 2" key="1">
    <citation type="submission" date="2018-06" db="EMBL/GenBank/DDBJ databases">
        <title>Extensive metabolic versatility and redundancy in microbially diverse, dynamic hydrothermal sediments.</title>
        <authorList>
            <person name="Dombrowski N."/>
            <person name="Teske A."/>
            <person name="Baker B.J."/>
        </authorList>
    </citation>
    <scope>NUCLEOTIDE SEQUENCE [LARGE SCALE GENOMIC DNA]</scope>
    <source>
        <strain evidence="1">B47_G16</strain>
    </source>
</reference>
<comment type="caution">
    <text evidence="1">The sequence shown here is derived from an EMBL/GenBank/DDBJ whole genome shotgun (WGS) entry which is preliminary data.</text>
</comment>
<evidence type="ECO:0000313" key="2">
    <source>
        <dbReference type="Proteomes" id="UP000279422"/>
    </source>
</evidence>
<feature type="non-terminal residue" evidence="1">
    <location>
        <position position="381"/>
    </location>
</feature>
<dbReference type="Proteomes" id="UP000279422">
    <property type="component" value="Unassembled WGS sequence"/>
</dbReference>
<proteinExistence type="predicted"/>
<evidence type="ECO:0000313" key="1">
    <source>
        <dbReference type="EMBL" id="RLE07113.1"/>
    </source>
</evidence>
<protein>
    <submittedName>
        <fullName evidence="1">Uncharacterized protein</fullName>
    </submittedName>
</protein>
<dbReference type="AlphaFoldDB" id="A0A497E1F4"/>
<name>A0A497E1F4_UNCAE</name>
<gene>
    <name evidence="1" type="ORF">DRJ00_08695</name>
</gene>
<organism evidence="1 2">
    <name type="scientific">Aerophobetes bacterium</name>
    <dbReference type="NCBI Taxonomy" id="2030807"/>
    <lineage>
        <taxon>Bacteria</taxon>
        <taxon>Candidatus Aerophobota</taxon>
    </lineage>
</organism>
<accession>A0A497E1F4</accession>